<evidence type="ECO:0000256" key="3">
    <source>
        <dbReference type="ARBA" id="ARBA00012030"/>
    </source>
</evidence>
<dbReference type="SUPFAM" id="SSF52141">
    <property type="entry name" value="Uracil-DNA glycosylase-like"/>
    <property type="match status" value="1"/>
</dbReference>
<feature type="domain" description="Uracil-DNA glycosylase-like" evidence="12">
    <location>
        <begin position="33"/>
        <end position="182"/>
    </location>
</feature>
<keyword evidence="9" id="KW-0408">Iron</keyword>
<gene>
    <name evidence="13" type="ORF">A3A75_04280</name>
</gene>
<protein>
    <recommendedName>
        <fullName evidence="4">Type-4 uracil-DNA glycosylase</fullName>
        <ecNumber evidence="3">3.2.2.27</ecNumber>
    </recommendedName>
</protein>
<dbReference type="NCBIfam" id="TIGR00758">
    <property type="entry name" value="UDG_fam4"/>
    <property type="match status" value="1"/>
</dbReference>
<keyword evidence="5" id="KW-0004">4Fe-4S</keyword>
<comment type="similarity">
    <text evidence="2">Belongs to the uracil-DNA glycosylase (UDG) superfamily. Type 4 (UDGa) family.</text>
</comment>
<keyword evidence="10" id="KW-0411">Iron-sulfur</keyword>
<evidence type="ECO:0000256" key="2">
    <source>
        <dbReference type="ARBA" id="ARBA00006521"/>
    </source>
</evidence>
<dbReference type="Pfam" id="PF03167">
    <property type="entry name" value="UDG"/>
    <property type="match status" value="1"/>
</dbReference>
<evidence type="ECO:0000256" key="6">
    <source>
        <dbReference type="ARBA" id="ARBA00022723"/>
    </source>
</evidence>
<dbReference type="InterPro" id="IPR005122">
    <property type="entry name" value="Uracil-DNA_glycosylase-like"/>
</dbReference>
<proteinExistence type="inferred from homology"/>
<dbReference type="Gene3D" id="3.40.470.10">
    <property type="entry name" value="Uracil-DNA glycosylase-like domain"/>
    <property type="match status" value="1"/>
</dbReference>
<dbReference type="EMBL" id="MGHC01000003">
    <property type="protein sequence ID" value="OGM60954.1"/>
    <property type="molecule type" value="Genomic_DNA"/>
</dbReference>
<dbReference type="SMART" id="SM00987">
    <property type="entry name" value="UreE_C"/>
    <property type="match status" value="1"/>
</dbReference>
<reference evidence="13 14" key="1">
    <citation type="journal article" date="2016" name="Nat. Commun.">
        <title>Thousands of microbial genomes shed light on interconnected biogeochemical processes in an aquifer system.</title>
        <authorList>
            <person name="Anantharaman K."/>
            <person name="Brown C.T."/>
            <person name="Hug L.A."/>
            <person name="Sharon I."/>
            <person name="Castelle C.J."/>
            <person name="Probst A.J."/>
            <person name="Thomas B.C."/>
            <person name="Singh A."/>
            <person name="Wilkins M.J."/>
            <person name="Karaoz U."/>
            <person name="Brodie E.L."/>
            <person name="Williams K.H."/>
            <person name="Hubbard S.S."/>
            <person name="Banfield J.F."/>
        </authorList>
    </citation>
    <scope>NUCLEOTIDE SEQUENCE [LARGE SCALE GENOMIC DNA]</scope>
</reference>
<accession>A0A1F8BA80</accession>
<keyword evidence="6" id="KW-0479">Metal-binding</keyword>
<dbReference type="GO" id="GO:0051539">
    <property type="term" value="F:4 iron, 4 sulfur cluster binding"/>
    <property type="evidence" value="ECO:0007669"/>
    <property type="project" value="UniProtKB-KW"/>
</dbReference>
<dbReference type="SMART" id="SM00986">
    <property type="entry name" value="UDG"/>
    <property type="match status" value="1"/>
</dbReference>
<evidence type="ECO:0000256" key="8">
    <source>
        <dbReference type="ARBA" id="ARBA00022801"/>
    </source>
</evidence>
<dbReference type="EC" id="3.2.2.27" evidence="3"/>
<dbReference type="InterPro" id="IPR051536">
    <property type="entry name" value="UDG_Type-4/5"/>
</dbReference>
<dbReference type="STRING" id="1802516.A3A75_04280"/>
<evidence type="ECO:0000313" key="14">
    <source>
        <dbReference type="Proteomes" id="UP000179018"/>
    </source>
</evidence>
<evidence type="ECO:0000313" key="13">
    <source>
        <dbReference type="EMBL" id="OGM60954.1"/>
    </source>
</evidence>
<organism evidence="13 14">
    <name type="scientific">Candidatus Woesebacteria bacterium RIFCSPLOWO2_01_FULL_39_10</name>
    <dbReference type="NCBI Taxonomy" id="1802516"/>
    <lineage>
        <taxon>Bacteria</taxon>
        <taxon>Candidatus Woeseibacteriota</taxon>
    </lineage>
</organism>
<evidence type="ECO:0000256" key="5">
    <source>
        <dbReference type="ARBA" id="ARBA00022485"/>
    </source>
</evidence>
<keyword evidence="7" id="KW-0227">DNA damage</keyword>
<dbReference type="InterPro" id="IPR005273">
    <property type="entry name" value="Ura-DNA_glyco_family4"/>
</dbReference>
<name>A0A1F8BA80_9BACT</name>
<dbReference type="Proteomes" id="UP000179018">
    <property type="component" value="Unassembled WGS sequence"/>
</dbReference>
<dbReference type="PANTHER" id="PTHR33693:SF1">
    <property type="entry name" value="TYPE-4 URACIL-DNA GLYCOSYLASE"/>
    <property type="match status" value="1"/>
</dbReference>
<evidence type="ECO:0000256" key="7">
    <source>
        <dbReference type="ARBA" id="ARBA00022763"/>
    </source>
</evidence>
<dbReference type="GO" id="GO:0004844">
    <property type="term" value="F:uracil DNA N-glycosylase activity"/>
    <property type="evidence" value="ECO:0007669"/>
    <property type="project" value="UniProtKB-EC"/>
</dbReference>
<comment type="catalytic activity">
    <reaction evidence="1">
        <text>Hydrolyzes single-stranded DNA or mismatched double-stranded DNA and polynucleotides, releasing free uracil.</text>
        <dbReference type="EC" id="3.2.2.27"/>
    </reaction>
</comment>
<dbReference type="PANTHER" id="PTHR33693">
    <property type="entry name" value="TYPE-5 URACIL-DNA GLYCOSYLASE"/>
    <property type="match status" value="1"/>
</dbReference>
<dbReference type="CDD" id="cd10030">
    <property type="entry name" value="UDG-F4_TTUDGA_SPO1dp_like"/>
    <property type="match status" value="1"/>
</dbReference>
<keyword evidence="11" id="KW-0234">DNA repair</keyword>
<comment type="caution">
    <text evidence="13">The sequence shown here is derived from an EMBL/GenBank/DDBJ whole genome shotgun (WGS) entry which is preliminary data.</text>
</comment>
<evidence type="ECO:0000256" key="9">
    <source>
        <dbReference type="ARBA" id="ARBA00023004"/>
    </source>
</evidence>
<dbReference type="InterPro" id="IPR036895">
    <property type="entry name" value="Uracil-DNA_glycosylase-like_sf"/>
</dbReference>
<evidence type="ECO:0000256" key="10">
    <source>
        <dbReference type="ARBA" id="ARBA00023014"/>
    </source>
</evidence>
<dbReference type="GO" id="GO:0006281">
    <property type="term" value="P:DNA repair"/>
    <property type="evidence" value="ECO:0007669"/>
    <property type="project" value="UniProtKB-KW"/>
</dbReference>
<evidence type="ECO:0000259" key="12">
    <source>
        <dbReference type="SMART" id="SM00986"/>
    </source>
</evidence>
<evidence type="ECO:0000256" key="4">
    <source>
        <dbReference type="ARBA" id="ARBA00019403"/>
    </source>
</evidence>
<keyword evidence="8" id="KW-0378">Hydrolase</keyword>
<evidence type="ECO:0000256" key="11">
    <source>
        <dbReference type="ARBA" id="ARBA00023204"/>
    </source>
</evidence>
<dbReference type="AlphaFoldDB" id="A0A1F8BA80"/>
<sequence length="210" mass="23588">MEIQKGKFLSELKTKMKNDKSLPLRSNATNLVFGEGNPETEVMFIGEGPGYWEDQKGIPFVGNAGAFLNQLIVTAGLTREEVFITNVVHHRPPENRDPEPSEVAAYQPYLDEMIKIIEPEIIVTLGRFSMGKFLPNARISSVHGKKFDVNWKGRELVIVPMYHPAAGLRATGVKEQTIEDFKKLSEILKEVNDNESEKSNESTGEQMQLV</sequence>
<dbReference type="GO" id="GO:0046872">
    <property type="term" value="F:metal ion binding"/>
    <property type="evidence" value="ECO:0007669"/>
    <property type="project" value="UniProtKB-KW"/>
</dbReference>
<evidence type="ECO:0000256" key="1">
    <source>
        <dbReference type="ARBA" id="ARBA00001400"/>
    </source>
</evidence>